<protein>
    <recommendedName>
        <fullName evidence="9">Chromosome transmission fidelity protein 8</fullName>
    </recommendedName>
</protein>
<keyword evidence="3" id="KW-0238">DNA-binding</keyword>
<evidence type="ECO:0000256" key="3">
    <source>
        <dbReference type="ARBA" id="ARBA00023125"/>
    </source>
</evidence>
<comment type="subcellular location">
    <subcellularLocation>
        <location evidence="1">Nucleus</location>
    </subcellularLocation>
</comment>
<gene>
    <name evidence="7" type="ORF">LSH36_239g00030</name>
</gene>
<keyword evidence="2" id="KW-0235">DNA replication</keyword>
<accession>A0AAD9JN10</accession>
<dbReference type="InterPro" id="IPR018607">
    <property type="entry name" value="Ctf8"/>
</dbReference>
<evidence type="ECO:0000256" key="2">
    <source>
        <dbReference type="ARBA" id="ARBA00022705"/>
    </source>
</evidence>
<dbReference type="EMBL" id="JAODUP010000239">
    <property type="protein sequence ID" value="KAK2155465.1"/>
    <property type="molecule type" value="Genomic_DNA"/>
</dbReference>
<dbReference type="Proteomes" id="UP001208570">
    <property type="component" value="Unassembled WGS sequence"/>
</dbReference>
<comment type="similarity">
    <text evidence="6">Belongs to the CTF8 family.</text>
</comment>
<dbReference type="PANTHER" id="PTHR28605:SF1">
    <property type="entry name" value="CHROMOSOME TRANSMISSION FIDELITY FACTOR 8"/>
    <property type="match status" value="1"/>
</dbReference>
<dbReference type="GO" id="GO:0031390">
    <property type="term" value="C:Ctf18 RFC-like complex"/>
    <property type="evidence" value="ECO:0007669"/>
    <property type="project" value="InterPro"/>
</dbReference>
<proteinExistence type="inferred from homology"/>
<evidence type="ECO:0000256" key="1">
    <source>
        <dbReference type="ARBA" id="ARBA00004123"/>
    </source>
</evidence>
<dbReference type="GO" id="GO:0006260">
    <property type="term" value="P:DNA replication"/>
    <property type="evidence" value="ECO:0007669"/>
    <property type="project" value="UniProtKB-KW"/>
</dbReference>
<dbReference type="GO" id="GO:0003677">
    <property type="term" value="F:DNA binding"/>
    <property type="evidence" value="ECO:0007669"/>
    <property type="project" value="UniProtKB-KW"/>
</dbReference>
<keyword evidence="5" id="KW-0131">Cell cycle</keyword>
<evidence type="ECO:0000256" key="5">
    <source>
        <dbReference type="ARBA" id="ARBA00023306"/>
    </source>
</evidence>
<evidence type="ECO:0000256" key="6">
    <source>
        <dbReference type="ARBA" id="ARBA00038447"/>
    </source>
</evidence>
<reference evidence="7" key="1">
    <citation type="journal article" date="2023" name="Mol. Biol. Evol.">
        <title>Third-Generation Sequencing Reveals the Adaptive Role of the Epigenome in Three Deep-Sea Polychaetes.</title>
        <authorList>
            <person name="Perez M."/>
            <person name="Aroh O."/>
            <person name="Sun Y."/>
            <person name="Lan Y."/>
            <person name="Juniper S.K."/>
            <person name="Young C.R."/>
            <person name="Angers B."/>
            <person name="Qian P.Y."/>
        </authorList>
    </citation>
    <scope>NUCLEOTIDE SEQUENCE</scope>
    <source>
        <strain evidence="7">P08H-3</strain>
    </source>
</reference>
<evidence type="ECO:0000313" key="7">
    <source>
        <dbReference type="EMBL" id="KAK2155465.1"/>
    </source>
</evidence>
<sequence>MQLFVKIICDPDGKCPEWMMIELQGDLETKSETTSLSGKFIGDLFFTHKNQPVLIIGHHILHGKLVSLEKPLAVLSKNPNSQITCTDLHVDADLVKPSASMSDIHYFISAIIKQKMIFKTRPKPIIANVPKKL</sequence>
<evidence type="ECO:0000256" key="4">
    <source>
        <dbReference type="ARBA" id="ARBA00023242"/>
    </source>
</evidence>
<evidence type="ECO:0008006" key="9">
    <source>
        <dbReference type="Google" id="ProtNLM"/>
    </source>
</evidence>
<dbReference type="AlphaFoldDB" id="A0AAD9JN10"/>
<keyword evidence="8" id="KW-1185">Reference proteome</keyword>
<dbReference type="GO" id="GO:0007064">
    <property type="term" value="P:mitotic sister chromatid cohesion"/>
    <property type="evidence" value="ECO:0007669"/>
    <property type="project" value="InterPro"/>
</dbReference>
<evidence type="ECO:0000313" key="8">
    <source>
        <dbReference type="Proteomes" id="UP001208570"/>
    </source>
</evidence>
<dbReference type="Pfam" id="PF09696">
    <property type="entry name" value="Ctf8"/>
    <property type="match status" value="1"/>
</dbReference>
<name>A0AAD9JN10_9ANNE</name>
<dbReference type="PANTHER" id="PTHR28605">
    <property type="entry name" value="CTF8, CHROMOSOME TRANSMISSION FIDELITY FACTOR 8 HOMOLOG (S. CEREVISIAE)"/>
    <property type="match status" value="1"/>
</dbReference>
<organism evidence="7 8">
    <name type="scientific">Paralvinella palmiformis</name>
    <dbReference type="NCBI Taxonomy" id="53620"/>
    <lineage>
        <taxon>Eukaryota</taxon>
        <taxon>Metazoa</taxon>
        <taxon>Spiralia</taxon>
        <taxon>Lophotrochozoa</taxon>
        <taxon>Annelida</taxon>
        <taxon>Polychaeta</taxon>
        <taxon>Sedentaria</taxon>
        <taxon>Canalipalpata</taxon>
        <taxon>Terebellida</taxon>
        <taxon>Terebelliformia</taxon>
        <taxon>Alvinellidae</taxon>
        <taxon>Paralvinella</taxon>
    </lineage>
</organism>
<keyword evidence="4" id="KW-0539">Nucleus</keyword>
<comment type="caution">
    <text evidence="7">The sequence shown here is derived from an EMBL/GenBank/DDBJ whole genome shotgun (WGS) entry which is preliminary data.</text>
</comment>